<evidence type="ECO:0000259" key="2">
    <source>
        <dbReference type="Pfam" id="PF00144"/>
    </source>
</evidence>
<dbReference type="Gene3D" id="3.40.710.10">
    <property type="entry name" value="DD-peptidase/beta-lactamase superfamily"/>
    <property type="match status" value="1"/>
</dbReference>
<evidence type="ECO:0000313" key="3">
    <source>
        <dbReference type="EMBL" id="GGH84651.1"/>
    </source>
</evidence>
<dbReference type="Proteomes" id="UP000605427">
    <property type="component" value="Unassembled WGS sequence"/>
</dbReference>
<dbReference type="PANTHER" id="PTHR46825:SF9">
    <property type="entry name" value="BETA-LACTAMASE-RELATED DOMAIN-CONTAINING PROTEIN"/>
    <property type="match status" value="1"/>
</dbReference>
<protein>
    <recommendedName>
        <fullName evidence="2">Beta-lactamase-related domain-containing protein</fullName>
    </recommendedName>
</protein>
<keyword evidence="4" id="KW-1185">Reference proteome</keyword>
<gene>
    <name evidence="3" type="ORF">GCM10007362_40210</name>
</gene>
<organism evidence="3 4">
    <name type="scientific">Saccharibacillus endophyticus</name>
    <dbReference type="NCBI Taxonomy" id="2060666"/>
    <lineage>
        <taxon>Bacteria</taxon>
        <taxon>Bacillati</taxon>
        <taxon>Bacillota</taxon>
        <taxon>Bacilli</taxon>
        <taxon>Bacillales</taxon>
        <taxon>Paenibacillaceae</taxon>
        <taxon>Saccharibacillus</taxon>
    </lineage>
</organism>
<dbReference type="InterPro" id="IPR050491">
    <property type="entry name" value="AmpC-like"/>
</dbReference>
<reference evidence="4" key="1">
    <citation type="journal article" date="2019" name="Int. J. Syst. Evol. Microbiol.">
        <title>The Global Catalogue of Microorganisms (GCM) 10K type strain sequencing project: providing services to taxonomists for standard genome sequencing and annotation.</title>
        <authorList>
            <consortium name="The Broad Institute Genomics Platform"/>
            <consortium name="The Broad Institute Genome Sequencing Center for Infectious Disease"/>
            <person name="Wu L."/>
            <person name="Ma J."/>
        </authorList>
    </citation>
    <scope>NUCLEOTIDE SEQUENCE [LARGE SCALE GENOMIC DNA]</scope>
    <source>
        <strain evidence="4">CCM 8702</strain>
    </source>
</reference>
<dbReference type="Pfam" id="PF00144">
    <property type="entry name" value="Beta-lactamase"/>
    <property type="match status" value="1"/>
</dbReference>
<feature type="transmembrane region" description="Helical" evidence="1">
    <location>
        <begin position="620"/>
        <end position="642"/>
    </location>
</feature>
<proteinExistence type="predicted"/>
<feature type="transmembrane region" description="Helical" evidence="1">
    <location>
        <begin position="552"/>
        <end position="573"/>
    </location>
</feature>
<dbReference type="EMBL" id="BMDD01000005">
    <property type="protein sequence ID" value="GGH84651.1"/>
    <property type="molecule type" value="Genomic_DNA"/>
</dbReference>
<sequence>MPIPTSLPNLMQTRRYLFMFLTLLLLLTALPTSSFAGSDLRHATPSGISIQDLEAYIDEFVEPYIGKTTAAASIAVVQDGRTVFSKAYGYADIPNQIPATPDNIFEWGSISKLFVWTSVMQLVESNQLNLQTDIREYLPDHFLKRLRYDEPITLFHLMNHAAGFEEYMFDMAYTTPEQVSSLEEGLLKAEPAQIYPPGQTVAYSNYGNSLAAYIVERISGQSYADYVSEHILLPLKMNHTEIRSVLDDRPDLLRSKAKGYLSVEDGQLIEGPWNYMSMYPNGGANGTAEDLARFAMALMPASNEQSSLFRQSNTLSDMLSSSKSDDPYMPGIAHGFWEYPGASRTLGHGGNTMAFSSSLQFAPDEHFAVVVLTNQAGESHLVHGLSQALIGSPEIPASDQMLPESSLVTGSFVAARRPDQGFMSVYPYLSLMRVTSDKKNALTVKLAGYEGAYEQVRPYLYQRTGGDSELGAWPFIFFQTDQGSVTRVSLYTSDYLPLSTSHSLPLLTVQGIAAIAALLFFLTAPFVLLSVTWFKRKGQTGGRFTPLRIKTLIFIFSGTLLAANNLLLAYRMLSQNERPYSDVLPQVILNSVFAGSGLVALIVLLLEIKRRPLLGRRSKVGVGVSILLWVILIVLLIVWQFYR</sequence>
<dbReference type="PANTHER" id="PTHR46825">
    <property type="entry name" value="D-ALANYL-D-ALANINE-CARBOXYPEPTIDASE/ENDOPEPTIDASE AMPH"/>
    <property type="match status" value="1"/>
</dbReference>
<evidence type="ECO:0000256" key="1">
    <source>
        <dbReference type="SAM" id="Phobius"/>
    </source>
</evidence>
<feature type="domain" description="Beta-lactamase-related" evidence="2">
    <location>
        <begin position="60"/>
        <end position="379"/>
    </location>
</feature>
<dbReference type="SUPFAM" id="SSF56601">
    <property type="entry name" value="beta-lactamase/transpeptidase-like"/>
    <property type="match status" value="1"/>
</dbReference>
<keyword evidence="1" id="KW-0812">Transmembrane</keyword>
<accession>A0ABQ2A4A1</accession>
<evidence type="ECO:0000313" key="4">
    <source>
        <dbReference type="Proteomes" id="UP000605427"/>
    </source>
</evidence>
<dbReference type="InterPro" id="IPR001466">
    <property type="entry name" value="Beta-lactam-related"/>
</dbReference>
<name>A0ABQ2A4A1_9BACL</name>
<keyword evidence="1" id="KW-1133">Transmembrane helix</keyword>
<comment type="caution">
    <text evidence="3">The sequence shown here is derived from an EMBL/GenBank/DDBJ whole genome shotgun (WGS) entry which is preliminary data.</text>
</comment>
<feature type="transmembrane region" description="Helical" evidence="1">
    <location>
        <begin position="507"/>
        <end position="531"/>
    </location>
</feature>
<dbReference type="InterPro" id="IPR012338">
    <property type="entry name" value="Beta-lactam/transpept-like"/>
</dbReference>
<feature type="transmembrane region" description="Helical" evidence="1">
    <location>
        <begin position="588"/>
        <end position="608"/>
    </location>
</feature>
<keyword evidence="1" id="KW-0472">Membrane</keyword>